<dbReference type="GO" id="GO:0005681">
    <property type="term" value="C:spliceosomal complex"/>
    <property type="evidence" value="ECO:0007669"/>
    <property type="project" value="TreeGrafter"/>
</dbReference>
<evidence type="ECO:0000313" key="5">
    <source>
        <dbReference type="Proteomes" id="UP000015105"/>
    </source>
</evidence>
<organism evidence="4 5">
    <name type="scientific">Aegilops tauschii subsp. strangulata</name>
    <name type="common">Goatgrass</name>
    <dbReference type="NCBI Taxonomy" id="200361"/>
    <lineage>
        <taxon>Eukaryota</taxon>
        <taxon>Viridiplantae</taxon>
        <taxon>Streptophyta</taxon>
        <taxon>Embryophyta</taxon>
        <taxon>Tracheophyta</taxon>
        <taxon>Spermatophyta</taxon>
        <taxon>Magnoliopsida</taxon>
        <taxon>Liliopsida</taxon>
        <taxon>Poales</taxon>
        <taxon>Poaceae</taxon>
        <taxon>BOP clade</taxon>
        <taxon>Pooideae</taxon>
        <taxon>Triticodae</taxon>
        <taxon>Triticeae</taxon>
        <taxon>Triticinae</taxon>
        <taxon>Aegilops</taxon>
    </lineage>
</organism>
<reference evidence="4" key="4">
    <citation type="submission" date="2019-03" db="UniProtKB">
        <authorList>
            <consortium name="EnsemblPlants"/>
        </authorList>
    </citation>
    <scope>IDENTIFICATION</scope>
</reference>
<accession>A0A453M4V8</accession>
<dbReference type="AlphaFoldDB" id="A0A453M4V8"/>
<evidence type="ECO:0000256" key="2">
    <source>
        <dbReference type="ARBA" id="ARBA00023242"/>
    </source>
</evidence>
<reference evidence="5" key="2">
    <citation type="journal article" date="2017" name="Nat. Plants">
        <title>The Aegilops tauschii genome reveals multiple impacts of transposons.</title>
        <authorList>
            <person name="Zhao G."/>
            <person name="Zou C."/>
            <person name="Li K."/>
            <person name="Wang K."/>
            <person name="Li T."/>
            <person name="Gao L."/>
            <person name="Zhang X."/>
            <person name="Wang H."/>
            <person name="Yang Z."/>
            <person name="Liu X."/>
            <person name="Jiang W."/>
            <person name="Mao L."/>
            <person name="Kong X."/>
            <person name="Jiao Y."/>
            <person name="Jia J."/>
        </authorList>
    </citation>
    <scope>NUCLEOTIDE SEQUENCE [LARGE SCALE GENOMIC DNA]</scope>
    <source>
        <strain evidence="5">cv. AL8/78</strain>
    </source>
</reference>
<name>A0A453M4V8_AEGTS</name>
<keyword evidence="3" id="KW-0175">Coiled coil</keyword>
<reference evidence="4" key="3">
    <citation type="journal article" date="2017" name="Nature">
        <title>Genome sequence of the progenitor of the wheat D genome Aegilops tauschii.</title>
        <authorList>
            <person name="Luo M.C."/>
            <person name="Gu Y.Q."/>
            <person name="Puiu D."/>
            <person name="Wang H."/>
            <person name="Twardziok S.O."/>
            <person name="Deal K.R."/>
            <person name="Huo N."/>
            <person name="Zhu T."/>
            <person name="Wang L."/>
            <person name="Wang Y."/>
            <person name="McGuire P.E."/>
            <person name="Liu S."/>
            <person name="Long H."/>
            <person name="Ramasamy R.K."/>
            <person name="Rodriguez J.C."/>
            <person name="Van S.L."/>
            <person name="Yuan L."/>
            <person name="Wang Z."/>
            <person name="Xia Z."/>
            <person name="Xiao L."/>
            <person name="Anderson O.D."/>
            <person name="Ouyang S."/>
            <person name="Liang Y."/>
            <person name="Zimin A.V."/>
            <person name="Pertea G."/>
            <person name="Qi P."/>
            <person name="Bennetzen J.L."/>
            <person name="Dai X."/>
            <person name="Dawson M.W."/>
            <person name="Muller H.G."/>
            <person name="Kugler K."/>
            <person name="Rivarola-Duarte L."/>
            <person name="Spannagl M."/>
            <person name="Mayer K.F.X."/>
            <person name="Lu F.H."/>
            <person name="Bevan M.W."/>
            <person name="Leroy P."/>
            <person name="Li P."/>
            <person name="You F.M."/>
            <person name="Sun Q."/>
            <person name="Liu Z."/>
            <person name="Lyons E."/>
            <person name="Wicker T."/>
            <person name="Salzberg S.L."/>
            <person name="Devos K.M."/>
            <person name="Dvorak J."/>
        </authorList>
    </citation>
    <scope>NUCLEOTIDE SEQUENCE [LARGE SCALE GENOMIC DNA]</scope>
    <source>
        <strain evidence="4">cv. AL8/78</strain>
    </source>
</reference>
<keyword evidence="1" id="KW-0238">DNA-binding</keyword>
<keyword evidence="5" id="KW-1185">Reference proteome</keyword>
<sequence>ASSMVEEEIQYLRVAMGHENESFEDFVKSHDACQEDLMFFPTNNSYGLASVAGNADKISALQHEFEMLKKRMDDEAKKASRLEQKIKLLTQGYQV</sequence>
<evidence type="ECO:0000256" key="1">
    <source>
        <dbReference type="ARBA" id="ARBA00023125"/>
    </source>
</evidence>
<protein>
    <submittedName>
        <fullName evidence="4">Uncharacterized protein</fullName>
    </submittedName>
</protein>
<dbReference type="InterPro" id="IPR047242">
    <property type="entry name" value="CDC5L/Cef1"/>
</dbReference>
<dbReference type="PANTHER" id="PTHR45885:SF1">
    <property type="entry name" value="CELL DIVISION CYCLE 5-LIKE PROTEIN"/>
    <property type="match status" value="1"/>
</dbReference>
<keyword evidence="2" id="KW-0539">Nucleus</keyword>
<dbReference type="PANTHER" id="PTHR45885">
    <property type="entry name" value="CELL DIVISION CYCLE 5-LIKE PROTEIN"/>
    <property type="match status" value="1"/>
</dbReference>
<dbReference type="GO" id="GO:0003677">
    <property type="term" value="F:DNA binding"/>
    <property type="evidence" value="ECO:0007669"/>
    <property type="project" value="UniProtKB-KW"/>
</dbReference>
<dbReference type="Gramene" id="AET5Gv21045000.8">
    <property type="protein sequence ID" value="AET5Gv21045000.8"/>
    <property type="gene ID" value="AET5Gv21045000"/>
</dbReference>
<dbReference type="EnsemblPlants" id="AET5Gv21045000.8">
    <property type="protein sequence ID" value="AET5Gv21045000.8"/>
    <property type="gene ID" value="AET5Gv21045000"/>
</dbReference>
<evidence type="ECO:0000256" key="3">
    <source>
        <dbReference type="SAM" id="Coils"/>
    </source>
</evidence>
<proteinExistence type="predicted"/>
<dbReference type="GO" id="GO:0000974">
    <property type="term" value="C:Prp19 complex"/>
    <property type="evidence" value="ECO:0007669"/>
    <property type="project" value="InterPro"/>
</dbReference>
<evidence type="ECO:0000313" key="4">
    <source>
        <dbReference type="EnsemblPlants" id="AET5Gv21045000.8"/>
    </source>
</evidence>
<reference evidence="4" key="5">
    <citation type="journal article" date="2021" name="G3 (Bethesda)">
        <title>Aegilops tauschii genome assembly Aet v5.0 features greater sequence contiguity and improved annotation.</title>
        <authorList>
            <person name="Wang L."/>
            <person name="Zhu T."/>
            <person name="Rodriguez J.C."/>
            <person name="Deal K.R."/>
            <person name="Dubcovsky J."/>
            <person name="McGuire P.E."/>
            <person name="Lux T."/>
            <person name="Spannagl M."/>
            <person name="Mayer K.F.X."/>
            <person name="Baldrich P."/>
            <person name="Meyers B.C."/>
            <person name="Huo N."/>
            <person name="Gu Y.Q."/>
            <person name="Zhou H."/>
            <person name="Devos K.M."/>
            <person name="Bennetzen J.L."/>
            <person name="Unver T."/>
            <person name="Budak H."/>
            <person name="Gulick P.J."/>
            <person name="Galiba G."/>
            <person name="Kalapos B."/>
            <person name="Nelson D.R."/>
            <person name="Li P."/>
            <person name="You F.M."/>
            <person name="Luo M.C."/>
            <person name="Dvorak J."/>
        </authorList>
    </citation>
    <scope>NUCLEOTIDE SEQUENCE [LARGE SCALE GENOMIC DNA]</scope>
    <source>
        <strain evidence="4">cv. AL8/78</strain>
    </source>
</reference>
<dbReference type="Proteomes" id="UP000015105">
    <property type="component" value="Chromosome 5D"/>
</dbReference>
<feature type="coiled-coil region" evidence="3">
    <location>
        <begin position="58"/>
        <end position="85"/>
    </location>
</feature>
<reference evidence="5" key="1">
    <citation type="journal article" date="2014" name="Science">
        <title>Ancient hybridizations among the ancestral genomes of bread wheat.</title>
        <authorList>
            <consortium name="International Wheat Genome Sequencing Consortium,"/>
            <person name="Marcussen T."/>
            <person name="Sandve S.R."/>
            <person name="Heier L."/>
            <person name="Spannagl M."/>
            <person name="Pfeifer M."/>
            <person name="Jakobsen K.S."/>
            <person name="Wulff B.B."/>
            <person name="Steuernagel B."/>
            <person name="Mayer K.F."/>
            <person name="Olsen O.A."/>
        </authorList>
    </citation>
    <scope>NUCLEOTIDE SEQUENCE [LARGE SCALE GENOMIC DNA]</scope>
    <source>
        <strain evidence="5">cv. AL8/78</strain>
    </source>
</reference>
<dbReference type="GO" id="GO:0000398">
    <property type="term" value="P:mRNA splicing, via spliceosome"/>
    <property type="evidence" value="ECO:0007669"/>
    <property type="project" value="InterPro"/>
</dbReference>